<keyword evidence="3" id="KW-1185">Reference proteome</keyword>
<dbReference type="AlphaFoldDB" id="A0A4S3KUF4"/>
<protein>
    <submittedName>
        <fullName evidence="2">Uncharacterized protein</fullName>
    </submittedName>
</protein>
<evidence type="ECO:0000256" key="1">
    <source>
        <dbReference type="SAM" id="SignalP"/>
    </source>
</evidence>
<accession>A0A4S3KUF4</accession>
<reference evidence="2 3" key="1">
    <citation type="submission" date="2019-03" db="EMBL/GenBank/DDBJ databases">
        <title>Genomic Encyclopedia of Type Strains, Phase IV (KMG-IV): sequencing the most valuable type-strain genomes for metagenomic binning, comparative biology and taxonomic classification.</title>
        <authorList>
            <person name="Goeker M."/>
        </authorList>
    </citation>
    <scope>NUCLEOTIDE SEQUENCE [LARGE SCALE GENOMIC DNA]</scope>
    <source>
        <strain evidence="2 3">DSM 21944</strain>
    </source>
</reference>
<evidence type="ECO:0000313" key="2">
    <source>
        <dbReference type="EMBL" id="TCT00800.1"/>
    </source>
</evidence>
<feature type="chain" id="PRO_5030100266" evidence="1">
    <location>
        <begin position="22"/>
        <end position="166"/>
    </location>
</feature>
<keyword evidence="1" id="KW-0732">Signal</keyword>
<proteinExistence type="predicted"/>
<evidence type="ECO:0000313" key="3">
    <source>
        <dbReference type="Proteomes" id="UP000294599"/>
    </source>
</evidence>
<dbReference type="EMBL" id="SMAF01000002">
    <property type="protein sequence ID" value="TCT00800.1"/>
    <property type="molecule type" value="Genomic_DNA"/>
</dbReference>
<sequence length="166" mass="16601">MKKIALTALALSVAIAGNAAAQTCASPLEIGSNQTYTPGANQNPALQQDLCTATNSLPNYGGIASSQRDIVYSFVAQGANATVTIDHVGAAFGATVVLMPSPCASATDIIGAGDFANPMVVDGLTDGATYYIIATADPGGPVDACGTFGINVTGTLPVELQSFSVD</sequence>
<feature type="signal peptide" evidence="1">
    <location>
        <begin position="1"/>
        <end position="21"/>
    </location>
</feature>
<comment type="caution">
    <text evidence="2">The sequence shown here is derived from an EMBL/GenBank/DDBJ whole genome shotgun (WGS) entry which is preliminary data.</text>
</comment>
<gene>
    <name evidence="2" type="ORF">EDC25_102166</name>
</gene>
<name>A0A4S3KUF4_9GAMM</name>
<organism evidence="2 3">
    <name type="scientific">Pseudofulvimonas gallinarii</name>
    <dbReference type="NCBI Taxonomy" id="634155"/>
    <lineage>
        <taxon>Bacteria</taxon>
        <taxon>Pseudomonadati</taxon>
        <taxon>Pseudomonadota</taxon>
        <taxon>Gammaproteobacteria</taxon>
        <taxon>Lysobacterales</taxon>
        <taxon>Rhodanobacteraceae</taxon>
        <taxon>Pseudofulvimonas</taxon>
    </lineage>
</organism>
<dbReference type="Proteomes" id="UP000294599">
    <property type="component" value="Unassembled WGS sequence"/>
</dbReference>
<dbReference type="RefSeq" id="WP_132577201.1">
    <property type="nucleotide sequence ID" value="NZ_JBHLWF010000013.1"/>
</dbReference>